<protein>
    <submittedName>
        <fullName evidence="3">Conjugal transfer protein</fullName>
    </submittedName>
</protein>
<dbReference type="Proteomes" id="UP000615017">
    <property type="component" value="Unassembled WGS sequence"/>
</dbReference>
<reference evidence="3 4" key="1">
    <citation type="submission" date="2021-01" db="EMBL/GenBank/DDBJ databases">
        <title>Genomes of Escherichia coli STEC strains from raw meat-based diets for companion animals.</title>
        <authorList>
            <person name="Stevens M.J.A."/>
            <person name="Stephan R."/>
        </authorList>
    </citation>
    <scope>NUCLEOTIDE SEQUENCE [LARGE SCALE GENOMIC DNA]</scope>
    <source>
        <strain evidence="3 4">LSC1-58</strain>
    </source>
</reference>
<dbReference type="PANTHER" id="PTHR30121:SF6">
    <property type="entry name" value="SLR6007 PROTEIN"/>
    <property type="match status" value="1"/>
</dbReference>
<evidence type="ECO:0000313" key="3">
    <source>
        <dbReference type="EMBL" id="MBL6236730.1"/>
    </source>
</evidence>
<evidence type="ECO:0000313" key="4">
    <source>
        <dbReference type="Proteomes" id="UP000615017"/>
    </source>
</evidence>
<dbReference type="SUPFAM" id="SSF52540">
    <property type="entry name" value="P-loop containing nucleoside triphosphate hydrolases"/>
    <property type="match status" value="1"/>
</dbReference>
<dbReference type="InterPro" id="IPR027417">
    <property type="entry name" value="P-loop_NTPase"/>
</dbReference>
<dbReference type="PANTHER" id="PTHR30121">
    <property type="entry name" value="UNCHARACTERIZED PROTEIN YJGR-RELATED"/>
    <property type="match status" value="1"/>
</dbReference>
<dbReference type="InterPro" id="IPR051162">
    <property type="entry name" value="T4SS_component"/>
</dbReference>
<dbReference type="AlphaFoldDB" id="A0ABD4PFR4"/>
<organism evidence="3 4">
    <name type="scientific">Escherichia coli</name>
    <dbReference type="NCBI Taxonomy" id="562"/>
    <lineage>
        <taxon>Bacteria</taxon>
        <taxon>Pseudomonadati</taxon>
        <taxon>Pseudomonadota</taxon>
        <taxon>Gammaproteobacteria</taxon>
        <taxon>Enterobacterales</taxon>
        <taxon>Enterobacteriaceae</taxon>
        <taxon>Escherichia</taxon>
    </lineage>
</organism>
<comment type="similarity">
    <text evidence="1">Belongs to the TrbE/VirB4 family.</text>
</comment>
<dbReference type="Gene3D" id="3.40.50.300">
    <property type="entry name" value="P-loop containing nucleotide triphosphate hydrolases"/>
    <property type="match status" value="1"/>
</dbReference>
<evidence type="ECO:0000256" key="1">
    <source>
        <dbReference type="ARBA" id="ARBA00006512"/>
    </source>
</evidence>
<feature type="domain" description="CagE TrbE VirB component of type IV transporter system central" evidence="2">
    <location>
        <begin position="164"/>
        <end position="335"/>
    </location>
</feature>
<proteinExistence type="inferred from homology"/>
<evidence type="ECO:0000259" key="2">
    <source>
        <dbReference type="Pfam" id="PF03135"/>
    </source>
</evidence>
<dbReference type="RefSeq" id="WP_001562935.1">
    <property type="nucleotide sequence ID" value="NZ_CCPU01000117.1"/>
</dbReference>
<sequence>MQDALFKNAFSPESNAKVPWLGHHVAPEICTLGTSHILSLIRFSGVPHDTRDQAMLNKEFMYLARCFKALGKQEGNNLKLQTYTFKRRIHLTHQYNLELPVLQDLVDCWVKPFRNGTFRQVGYSMALILKFRDLDDGINRMRELLSLCREMLGDFGVSVMELEERDGKLYSQIGRFYSFILNGEEKDIPVTDTRLGDSIIDSETGFGAYDYVENRPSYGKRRFASTYDLRDYPESKSYPGMWDEVLDEQYDFCMVQSFLFEDRNRMKRRLKTQMSDLSSTEGQSSETEELADSVQEVTQGKKVFGEYYASLIVFGDTPEEAVDNGARMQSLLMARDTGFVRSRSTNYVTWLTLFPGYADVIYSMPKSTENLACGFSLHATPCGKADGNPPGDGTALMPVMTENGGMYFLNAHASPLGKNCRGEKYPGHKTTIAMTGAGKTTVESLELVFFSRWNPMIFSLDYNNSLENVLRALGTRYFNIKPGEFTWIQPFQMEDSVELRQYLFDVLVQCAGGADSTEESKIQMSIDAVLKHKNVESRSFSLLLQSIPDTGPGGLRERLSKWCRDDGNGRRGQYYWILDSPRNDFDPTLFRRLGFDCTKILNMEFATRHPQAMEVLLNTFFFLKRRMHENEPGSLLINSIAEFWAPLMFESTANSIMEILHAGRTRGEMVMMDTQVPEYVLNNERGPSVIQQTITQEWMANEKATSDSYSKFSVTSKEFSKIEEFSAYSRKVLVKQGGASVVLKVDMQDKLKYWLPLLSSDYANIPVAKRVREALGTDDPAVWVAPFLDEMVAIGVRKELAEKYPEQDVNDPQVWEPAFIEVMKQLERPVSMKLTTINNINSKS</sequence>
<name>A0ABD4PFR4_ECOLX</name>
<dbReference type="EMBL" id="JAETYZ010000040">
    <property type="protein sequence ID" value="MBL6236730.1"/>
    <property type="molecule type" value="Genomic_DNA"/>
</dbReference>
<dbReference type="InterPro" id="IPR018145">
    <property type="entry name" value="CagE_TrbE_VirB_cntrl_dom"/>
</dbReference>
<comment type="caution">
    <text evidence="3">The sequence shown here is derived from an EMBL/GenBank/DDBJ whole genome shotgun (WGS) entry which is preliminary data.</text>
</comment>
<accession>A0ABD4PFR4</accession>
<dbReference type="Pfam" id="PF03135">
    <property type="entry name" value="CagE_TrbE_VirB"/>
    <property type="match status" value="1"/>
</dbReference>
<gene>
    <name evidence="3" type="ORF">JNA65_22975</name>
</gene>